<dbReference type="Proteomes" id="UP000095286">
    <property type="component" value="Unplaced"/>
</dbReference>
<sequence>MDASSTKLLRGHEYVNILDVLRKNGGELNWARKSKDFAKNEKILQNGQLNTKETIQKIMKSQVIKNTIEEISKETQQDINELKKEGYATLWNMAQNFQISMVKLLGYSCLKVLNNVLEGVFINKKQFDQLKEAIREHPVIFMPSHKSYLDFILLSVICYDQELTLPSIAAGMDFQNSFFIGESLRKCGAFFLKRSFGQDKLYWVLFSEYVQIQITHPDRPIEYFVEGTRSRTQKSLFPKYGLLQMVLEPFLKSKVFDTLVVPVTINYDRVMEEALYGYELLGFPKPKESTSSLFKARSILQERYGNVYVTFGETISTRSFFNSKIDRIKISQQPINNIQFDDAVRDTIKEFAHSIITIHNTNSIVTVWPVIAFSILTLHNSNSLLLIEGNSTCLSRQVLKVSLINKVKSFINLLTKLKINLEFFESNIEVEIERHLLLHNNLFAHSGEKYIEIGKFKIEESKAASAFISEVAVTTIILQNYTNQILHYVVNNSFVALSIMKNKNQNIELTELYCDYVMLKSVFRYEFVHVHSHFSMDFEKSINDLISIGCIKREGDTIKMTNPSTLEQISSFLNNFVNGYVYVMDTIKQMGGYELTQENVIAACQLQMAKDILNKKYFYVQNLSTDFLKNVLATLFHQKALVKSSTGNDSNVINIDSDLIHKLTLSLKHFLHKDLTLSFFTKSLTSKL</sequence>
<evidence type="ECO:0000313" key="1">
    <source>
        <dbReference type="Proteomes" id="UP000095286"/>
    </source>
</evidence>
<protein>
    <submittedName>
        <fullName evidence="2">PlsC domain-containing protein</fullName>
    </submittedName>
</protein>
<accession>A0AC35U7K0</accession>
<evidence type="ECO:0000313" key="2">
    <source>
        <dbReference type="WBParaSite" id="RSKR_0000847700.1"/>
    </source>
</evidence>
<organism evidence="1 2">
    <name type="scientific">Rhabditophanes sp. KR3021</name>
    <dbReference type="NCBI Taxonomy" id="114890"/>
    <lineage>
        <taxon>Eukaryota</taxon>
        <taxon>Metazoa</taxon>
        <taxon>Ecdysozoa</taxon>
        <taxon>Nematoda</taxon>
        <taxon>Chromadorea</taxon>
        <taxon>Rhabditida</taxon>
        <taxon>Tylenchina</taxon>
        <taxon>Panagrolaimomorpha</taxon>
        <taxon>Strongyloidoidea</taxon>
        <taxon>Alloionematidae</taxon>
        <taxon>Rhabditophanes</taxon>
    </lineage>
</organism>
<reference evidence="2" key="1">
    <citation type="submission" date="2016-11" db="UniProtKB">
        <authorList>
            <consortium name="WormBaseParasite"/>
        </authorList>
    </citation>
    <scope>IDENTIFICATION</scope>
    <source>
        <strain evidence="2">KR3021</strain>
    </source>
</reference>
<proteinExistence type="predicted"/>
<name>A0AC35U7K0_9BILA</name>
<dbReference type="WBParaSite" id="RSKR_0000847700.1">
    <property type="protein sequence ID" value="RSKR_0000847700.1"/>
    <property type="gene ID" value="RSKR_0000847700"/>
</dbReference>